<organism evidence="3 4">
    <name type="scientific">Lupinus albus</name>
    <name type="common">White lupine</name>
    <name type="synonym">Lupinus termis</name>
    <dbReference type="NCBI Taxonomy" id="3870"/>
    <lineage>
        <taxon>Eukaryota</taxon>
        <taxon>Viridiplantae</taxon>
        <taxon>Streptophyta</taxon>
        <taxon>Embryophyta</taxon>
        <taxon>Tracheophyta</taxon>
        <taxon>Spermatophyta</taxon>
        <taxon>Magnoliopsida</taxon>
        <taxon>eudicotyledons</taxon>
        <taxon>Gunneridae</taxon>
        <taxon>Pentapetalae</taxon>
        <taxon>rosids</taxon>
        <taxon>fabids</taxon>
        <taxon>Fabales</taxon>
        <taxon>Fabaceae</taxon>
        <taxon>Papilionoideae</taxon>
        <taxon>50 kb inversion clade</taxon>
        <taxon>genistoids sensu lato</taxon>
        <taxon>core genistoids</taxon>
        <taxon>Genisteae</taxon>
        <taxon>Lupinus</taxon>
    </lineage>
</organism>
<comment type="caution">
    <text evidence="3">The sequence shown here is derived from an EMBL/GenBank/DDBJ whole genome shotgun (WGS) entry which is preliminary data.</text>
</comment>
<dbReference type="EMBL" id="WOCE01000015">
    <property type="protein sequence ID" value="KAE9598164.1"/>
    <property type="molecule type" value="Genomic_DNA"/>
</dbReference>
<evidence type="ECO:0000313" key="3">
    <source>
        <dbReference type="EMBL" id="KAE9598164.1"/>
    </source>
</evidence>
<keyword evidence="2" id="KW-0812">Transmembrane</keyword>
<evidence type="ECO:0000256" key="2">
    <source>
        <dbReference type="SAM" id="Phobius"/>
    </source>
</evidence>
<dbReference type="AlphaFoldDB" id="A0A6A4PB50"/>
<proteinExistence type="predicted"/>
<dbReference type="Proteomes" id="UP000447434">
    <property type="component" value="Chromosome 15"/>
</dbReference>
<keyword evidence="2" id="KW-1133">Transmembrane helix</keyword>
<evidence type="ECO:0000313" key="4">
    <source>
        <dbReference type="Proteomes" id="UP000447434"/>
    </source>
</evidence>
<feature type="transmembrane region" description="Helical" evidence="2">
    <location>
        <begin position="35"/>
        <end position="64"/>
    </location>
</feature>
<name>A0A6A4PB50_LUPAL</name>
<keyword evidence="4" id="KW-1185">Reference proteome</keyword>
<evidence type="ECO:0000256" key="1">
    <source>
        <dbReference type="SAM" id="MobiDB-lite"/>
    </source>
</evidence>
<reference evidence="4" key="1">
    <citation type="journal article" date="2020" name="Nat. Commun.">
        <title>Genome sequence of the cluster root forming white lupin.</title>
        <authorList>
            <person name="Hufnagel B."/>
            <person name="Marques A."/>
            <person name="Soriano A."/>
            <person name="Marques L."/>
            <person name="Divol F."/>
            <person name="Doumas P."/>
            <person name="Sallet E."/>
            <person name="Mancinotti D."/>
            <person name="Carrere S."/>
            <person name="Marande W."/>
            <person name="Arribat S."/>
            <person name="Keller J."/>
            <person name="Huneau C."/>
            <person name="Blein T."/>
            <person name="Aime D."/>
            <person name="Laguerre M."/>
            <person name="Taylor J."/>
            <person name="Schubert V."/>
            <person name="Nelson M."/>
            <person name="Geu-Flores F."/>
            <person name="Crespi M."/>
            <person name="Gallardo-Guerrero K."/>
            <person name="Delaux P.-M."/>
            <person name="Salse J."/>
            <person name="Berges H."/>
            <person name="Guyot R."/>
            <person name="Gouzy J."/>
            <person name="Peret B."/>
        </authorList>
    </citation>
    <scope>NUCLEOTIDE SEQUENCE [LARGE SCALE GENOMIC DNA]</scope>
    <source>
        <strain evidence="4">cv. Amiga</strain>
    </source>
</reference>
<gene>
    <name evidence="3" type="ORF">Lalb_Chr15g0077631</name>
</gene>
<accession>A0A6A4PB50</accession>
<feature type="region of interest" description="Disordered" evidence="1">
    <location>
        <begin position="1"/>
        <end position="27"/>
    </location>
</feature>
<keyword evidence="2" id="KW-0472">Membrane</keyword>
<protein>
    <submittedName>
        <fullName evidence="3">Uncharacterized protein</fullName>
    </submittedName>
</protein>
<sequence length="65" mass="7571">MASKRGSIEEANDDMDRQVPSKRRHGHLEQEETRYMFISFMCLFLCTYALAPLSSVSSLLFLWLL</sequence>